<comment type="caution">
    <text evidence="1">The sequence shown here is derived from an EMBL/GenBank/DDBJ whole genome shotgun (WGS) entry which is preliminary data.</text>
</comment>
<keyword evidence="2" id="KW-1185">Reference proteome</keyword>
<accession>A0ABT6HXF5</accession>
<sequence length="168" mass="17675">MAISTRTENDDLDPNKHVALPAAGGTEVLGVVFDEAIPSRGRFAAWSPKAGTRDGVVGFFDILAEATDAIGALYDAPAQTAELAEPSEAAAPNWQTLKGVTAPFAVYAKQSDGRIWSASDRRTPTGHPVTIVRLETRHGLCYGQTADGREISFSCVATKCSVLADSPA</sequence>
<dbReference type="EMBL" id="JARWBG010000065">
    <property type="protein sequence ID" value="MDH2393383.1"/>
    <property type="molecule type" value="Genomic_DNA"/>
</dbReference>
<organism evidence="1 2">
    <name type="scientific">Streptomyces chengmaiensis</name>
    <dbReference type="NCBI Taxonomy" id="3040919"/>
    <lineage>
        <taxon>Bacteria</taxon>
        <taxon>Bacillati</taxon>
        <taxon>Actinomycetota</taxon>
        <taxon>Actinomycetes</taxon>
        <taxon>Kitasatosporales</taxon>
        <taxon>Streptomycetaceae</taxon>
        <taxon>Streptomyces</taxon>
    </lineage>
</organism>
<evidence type="ECO:0000313" key="2">
    <source>
        <dbReference type="Proteomes" id="UP001223144"/>
    </source>
</evidence>
<dbReference type="Proteomes" id="UP001223144">
    <property type="component" value="Unassembled WGS sequence"/>
</dbReference>
<dbReference type="RefSeq" id="WP_279932634.1">
    <property type="nucleotide sequence ID" value="NZ_JARWBG010000065.1"/>
</dbReference>
<name>A0ABT6HXF5_9ACTN</name>
<proteinExistence type="predicted"/>
<reference evidence="1 2" key="1">
    <citation type="submission" date="2023-04" db="EMBL/GenBank/DDBJ databases">
        <title>Streptomyces chengmaiensis sp. nov. isolated from the stem of mangrove plant in Hainan.</title>
        <authorList>
            <person name="Huang X."/>
            <person name="Zhou S."/>
            <person name="Chu X."/>
            <person name="Xie Y."/>
            <person name="Lin Y."/>
        </authorList>
    </citation>
    <scope>NUCLEOTIDE SEQUENCE [LARGE SCALE GENOMIC DNA]</scope>
    <source>
        <strain evidence="1 2">HNM0663</strain>
    </source>
</reference>
<gene>
    <name evidence="1" type="ORF">QCN29_32390</name>
</gene>
<evidence type="ECO:0000313" key="1">
    <source>
        <dbReference type="EMBL" id="MDH2393383.1"/>
    </source>
</evidence>
<protein>
    <submittedName>
        <fullName evidence="1">Uncharacterized protein</fullName>
    </submittedName>
</protein>